<dbReference type="EMBL" id="CP141615">
    <property type="protein sequence ID" value="WRP18163.1"/>
    <property type="molecule type" value="Genomic_DNA"/>
</dbReference>
<evidence type="ECO:0000313" key="2">
    <source>
        <dbReference type="Proteomes" id="UP001332192"/>
    </source>
</evidence>
<protein>
    <submittedName>
        <fullName evidence="1">Uncharacterized protein</fullName>
    </submittedName>
</protein>
<dbReference type="RefSeq" id="WP_324717434.1">
    <property type="nucleotide sequence ID" value="NZ_CP141615.1"/>
</dbReference>
<reference evidence="1 2" key="1">
    <citation type="journal article" date="2024" name="Front. Microbiol.">
        <title>Novel thermophilic genera Geochorda gen. nov. and Carboxydochorda gen. nov. from the deep terrestrial subsurface reveal the ecophysiological diversity in the class Limnochordia.</title>
        <authorList>
            <person name="Karnachuk O.V."/>
            <person name="Lukina A.P."/>
            <person name="Avakyan M.R."/>
            <person name="Kadnikov V.V."/>
            <person name="Begmatov S."/>
            <person name="Beletsky A.V."/>
            <person name="Vlasova K.G."/>
            <person name="Novikov A.A."/>
            <person name="Shcherbakova V.A."/>
            <person name="Mardanov A.V."/>
            <person name="Ravin N.V."/>
        </authorList>
    </citation>
    <scope>NUCLEOTIDE SEQUENCE [LARGE SCALE GENOMIC DNA]</scope>
    <source>
        <strain evidence="1 2">L945</strain>
    </source>
</reference>
<dbReference type="Proteomes" id="UP001332192">
    <property type="component" value="Chromosome"/>
</dbReference>
<sequence length="44" mass="4719">MTLTDVAPSTEALQDVAMEAPQRKSSLIDSVDQAVSELRKGWSG</sequence>
<evidence type="ECO:0000313" key="1">
    <source>
        <dbReference type="EMBL" id="WRP18163.1"/>
    </source>
</evidence>
<organism evidence="1 2">
    <name type="scientific">Carboxydichorda subterranea</name>
    <dbReference type="NCBI Taxonomy" id="3109565"/>
    <lineage>
        <taxon>Bacteria</taxon>
        <taxon>Bacillati</taxon>
        <taxon>Bacillota</taxon>
        <taxon>Limnochordia</taxon>
        <taxon>Limnochordales</taxon>
        <taxon>Geochordaceae</taxon>
        <taxon>Carboxydichorda</taxon>
    </lineage>
</organism>
<name>A0ABZ1C1I5_9FIRM</name>
<proteinExistence type="predicted"/>
<gene>
    <name evidence="1" type="ORF">U7230_03930</name>
</gene>
<keyword evidence="2" id="KW-1185">Reference proteome</keyword>
<accession>A0ABZ1C1I5</accession>